<dbReference type="SUPFAM" id="SSF51735">
    <property type="entry name" value="NAD(P)-binding Rossmann-fold domains"/>
    <property type="match status" value="1"/>
</dbReference>
<dbReference type="Gene3D" id="3.40.50.720">
    <property type="entry name" value="NAD(P)-binding Rossmann-like Domain"/>
    <property type="match status" value="1"/>
</dbReference>
<dbReference type="GO" id="GO:0016829">
    <property type="term" value="F:lyase activity"/>
    <property type="evidence" value="ECO:0007669"/>
    <property type="project" value="UniProtKB-KW"/>
</dbReference>
<organism evidence="4">
    <name type="scientific">hydrothermal vent metagenome</name>
    <dbReference type="NCBI Taxonomy" id="652676"/>
    <lineage>
        <taxon>unclassified sequences</taxon>
        <taxon>metagenomes</taxon>
        <taxon>ecological metagenomes</taxon>
    </lineage>
</organism>
<proteinExistence type="predicted"/>
<keyword evidence="4" id="KW-0456">Lyase</keyword>
<evidence type="ECO:0000256" key="2">
    <source>
        <dbReference type="ARBA" id="ARBA00023002"/>
    </source>
</evidence>
<keyword evidence="1" id="KW-0521">NADP</keyword>
<evidence type="ECO:0000259" key="3">
    <source>
        <dbReference type="SMART" id="SM00829"/>
    </source>
</evidence>
<gene>
    <name evidence="4" type="ORF">MNBD_GAMMA26-426</name>
</gene>
<accession>A0A3B1B3X5</accession>
<dbReference type="InterPro" id="IPR036291">
    <property type="entry name" value="NAD(P)-bd_dom_sf"/>
</dbReference>
<dbReference type="InterPro" id="IPR020843">
    <property type="entry name" value="ER"/>
</dbReference>
<dbReference type="Pfam" id="PF13602">
    <property type="entry name" value="ADH_zinc_N_2"/>
    <property type="match status" value="1"/>
</dbReference>
<sequence length="232" mass="25550">MICQPKPKKLSFAQAAAGPLALITAFEALYGRGRLQAGNTVLVHGGAGGVGHIAIQMARIGGARICTTVSDEDKAMFVQELGAEEFIFYRQRDFVEAVNLWTNGKGIEIALDTVGPSIFKRTIDCMAYGGNLITLLNPGMDIDWIEARNRNLNIGFELMLTPMLRDLPTARNHQCDILKRCEGWIDTAKLSIHVSHTFPLEEAAKAHNLIEQGHVQGKVVLEIENWELPVMV</sequence>
<dbReference type="GO" id="GO:0016651">
    <property type="term" value="F:oxidoreductase activity, acting on NAD(P)H"/>
    <property type="evidence" value="ECO:0007669"/>
    <property type="project" value="TreeGrafter"/>
</dbReference>
<dbReference type="GO" id="GO:0070402">
    <property type="term" value="F:NADPH binding"/>
    <property type="evidence" value="ECO:0007669"/>
    <property type="project" value="TreeGrafter"/>
</dbReference>
<evidence type="ECO:0000313" key="4">
    <source>
        <dbReference type="EMBL" id="VAX06663.1"/>
    </source>
</evidence>
<dbReference type="Gene3D" id="3.90.180.10">
    <property type="entry name" value="Medium-chain alcohol dehydrogenases, catalytic domain"/>
    <property type="match status" value="1"/>
</dbReference>
<dbReference type="EC" id="1.1.1.-" evidence="4"/>
<name>A0A3B1B3X5_9ZZZZ</name>
<feature type="domain" description="Enoyl reductase (ER)" evidence="3">
    <location>
        <begin position="1"/>
        <end position="221"/>
    </location>
</feature>
<reference evidence="4" key="1">
    <citation type="submission" date="2018-06" db="EMBL/GenBank/DDBJ databases">
        <authorList>
            <person name="Zhirakovskaya E."/>
        </authorList>
    </citation>
    <scope>NUCLEOTIDE SEQUENCE</scope>
</reference>
<protein>
    <submittedName>
        <fullName evidence="4">Bifunctional protein: zinc-containing alcohol dehydrogenase quinone oxidoreductase ( NADPH:quinone reductase) Similar to arginate lyase</fullName>
        <ecNumber evidence="4">1.1.1.-</ecNumber>
    </submittedName>
</protein>
<dbReference type="PANTHER" id="PTHR48106">
    <property type="entry name" value="QUINONE OXIDOREDUCTASE PIG3-RELATED"/>
    <property type="match status" value="1"/>
</dbReference>
<dbReference type="EMBL" id="UOFX01000016">
    <property type="protein sequence ID" value="VAX06663.1"/>
    <property type="molecule type" value="Genomic_DNA"/>
</dbReference>
<keyword evidence="2 4" id="KW-0560">Oxidoreductase</keyword>
<evidence type="ECO:0000256" key="1">
    <source>
        <dbReference type="ARBA" id="ARBA00022857"/>
    </source>
</evidence>
<dbReference type="AlphaFoldDB" id="A0A3B1B3X5"/>
<dbReference type="SMART" id="SM00829">
    <property type="entry name" value="PKS_ER"/>
    <property type="match status" value="1"/>
</dbReference>